<dbReference type="EMBL" id="CAJPIN010004186">
    <property type="protein sequence ID" value="CAG2056664.1"/>
    <property type="molecule type" value="Genomic_DNA"/>
</dbReference>
<gene>
    <name evidence="4" type="ORF">TPAB3V08_LOCUS3652</name>
</gene>
<keyword evidence="5" id="KW-1185">Reference proteome</keyword>
<dbReference type="PANTHER" id="PTHR11920:SF274">
    <property type="entry name" value="GUANYLATE CYCLASE"/>
    <property type="match status" value="1"/>
</dbReference>
<dbReference type="InterPro" id="IPR001245">
    <property type="entry name" value="Ser-Thr/Tyr_kinase_cat_dom"/>
</dbReference>
<evidence type="ECO:0000313" key="5">
    <source>
        <dbReference type="Proteomes" id="UP001153148"/>
    </source>
</evidence>
<comment type="caution">
    <text evidence="4">The sequence shown here is derived from an EMBL/GenBank/DDBJ whole genome shotgun (WGS) entry which is preliminary data.</text>
</comment>
<accession>A0ABN7NP87</accession>
<dbReference type="InterPro" id="IPR050401">
    <property type="entry name" value="Cyclic_nucleotide_synthase"/>
</dbReference>
<dbReference type="Pfam" id="PF07714">
    <property type="entry name" value="PK_Tyr_Ser-Thr"/>
    <property type="match status" value="1"/>
</dbReference>
<evidence type="ECO:0000313" key="4">
    <source>
        <dbReference type="EMBL" id="CAG2056664.1"/>
    </source>
</evidence>
<evidence type="ECO:0000259" key="3">
    <source>
        <dbReference type="Pfam" id="PF07714"/>
    </source>
</evidence>
<evidence type="ECO:0000256" key="1">
    <source>
        <dbReference type="ARBA" id="ARBA00022741"/>
    </source>
</evidence>
<reference evidence="4" key="1">
    <citation type="submission" date="2021-03" db="EMBL/GenBank/DDBJ databases">
        <authorList>
            <person name="Tran Van P."/>
        </authorList>
    </citation>
    <scope>NUCLEOTIDE SEQUENCE</scope>
</reference>
<dbReference type="PANTHER" id="PTHR11920">
    <property type="entry name" value="GUANYLYL CYCLASE"/>
    <property type="match status" value="1"/>
</dbReference>
<keyword evidence="2" id="KW-0456">Lyase</keyword>
<sequence length="135" mass="15462">MDVHKSQRRTYTTDNHRMWVGGITVRDVTNENTVRFVGACIECPIVLILTEYSPKGSLKDVLQNDELKLDWNFRMSLIHDVVKILRSLDGRRRSSIFLGSSLKLHRLKRLLLGDTLSEATFLIPHSIVLSCGRDL</sequence>
<evidence type="ECO:0000256" key="2">
    <source>
        <dbReference type="ARBA" id="ARBA00023239"/>
    </source>
</evidence>
<feature type="domain" description="Serine-threonine/tyrosine-protein kinase catalytic" evidence="3">
    <location>
        <begin position="21"/>
        <end position="85"/>
    </location>
</feature>
<proteinExistence type="predicted"/>
<name>A0ABN7NP87_TIMPD</name>
<keyword evidence="1" id="KW-0547">Nucleotide-binding</keyword>
<dbReference type="Gene3D" id="1.10.510.10">
    <property type="entry name" value="Transferase(Phosphotransferase) domain 1"/>
    <property type="match status" value="1"/>
</dbReference>
<protein>
    <recommendedName>
        <fullName evidence="3">Serine-threonine/tyrosine-protein kinase catalytic domain-containing protein</fullName>
    </recommendedName>
</protein>
<organism evidence="4 5">
    <name type="scientific">Timema podura</name>
    <name type="common">Walking stick</name>
    <dbReference type="NCBI Taxonomy" id="61482"/>
    <lineage>
        <taxon>Eukaryota</taxon>
        <taxon>Metazoa</taxon>
        <taxon>Ecdysozoa</taxon>
        <taxon>Arthropoda</taxon>
        <taxon>Hexapoda</taxon>
        <taxon>Insecta</taxon>
        <taxon>Pterygota</taxon>
        <taxon>Neoptera</taxon>
        <taxon>Polyneoptera</taxon>
        <taxon>Phasmatodea</taxon>
        <taxon>Timematodea</taxon>
        <taxon>Timematoidea</taxon>
        <taxon>Timematidae</taxon>
        <taxon>Timema</taxon>
    </lineage>
</organism>
<dbReference type="SUPFAM" id="SSF56112">
    <property type="entry name" value="Protein kinase-like (PK-like)"/>
    <property type="match status" value="1"/>
</dbReference>
<dbReference type="InterPro" id="IPR011009">
    <property type="entry name" value="Kinase-like_dom_sf"/>
</dbReference>
<dbReference type="Proteomes" id="UP001153148">
    <property type="component" value="Unassembled WGS sequence"/>
</dbReference>